<dbReference type="InterPro" id="IPR003959">
    <property type="entry name" value="ATPase_AAA_core"/>
</dbReference>
<proteinExistence type="predicted"/>
<reference evidence="4 5" key="1">
    <citation type="journal article" date="2013" name="Nat. Commun.">
        <title>Genome analysis reveals insights into physiology and longevity of the Brandt's bat Myotis brandtii.</title>
        <authorList>
            <person name="Seim I."/>
            <person name="Fang X."/>
            <person name="Xiong Z."/>
            <person name="Lobanov A.V."/>
            <person name="Huang Z."/>
            <person name="Ma S."/>
            <person name="Feng Y."/>
            <person name="Turanov A.A."/>
            <person name="Zhu Y."/>
            <person name="Lenz T.L."/>
            <person name="Gerashchenko M.V."/>
            <person name="Fan D."/>
            <person name="Hee Yim S."/>
            <person name="Yao X."/>
            <person name="Jordan D."/>
            <person name="Xiong Y."/>
            <person name="Ma Y."/>
            <person name="Lyapunov A.N."/>
            <person name="Chen G."/>
            <person name="Kulakova O.I."/>
            <person name="Sun Y."/>
            <person name="Lee S.G."/>
            <person name="Bronson R.T."/>
            <person name="Moskalev A.A."/>
            <person name="Sunyaev S.R."/>
            <person name="Zhang G."/>
            <person name="Krogh A."/>
            <person name="Wang J."/>
            <person name="Gladyshev V.N."/>
        </authorList>
    </citation>
    <scope>NUCLEOTIDE SEQUENCE [LARGE SCALE GENOMIC DNA]</scope>
</reference>
<protein>
    <submittedName>
        <fullName evidence="4">Putative IQ and AAA domain-containing protein 1</fullName>
    </submittedName>
</protein>
<dbReference type="eggNOG" id="KOG0740">
    <property type="taxonomic scope" value="Eukaryota"/>
</dbReference>
<dbReference type="GO" id="GO:0016887">
    <property type="term" value="F:ATP hydrolysis activity"/>
    <property type="evidence" value="ECO:0007669"/>
    <property type="project" value="InterPro"/>
</dbReference>
<evidence type="ECO:0000313" key="4">
    <source>
        <dbReference type="EMBL" id="EPQ16322.1"/>
    </source>
</evidence>
<keyword evidence="2" id="KW-0067">ATP-binding</keyword>
<organism evidence="4 5">
    <name type="scientific">Myotis brandtii</name>
    <name type="common">Brandt's bat</name>
    <dbReference type="NCBI Taxonomy" id="109478"/>
    <lineage>
        <taxon>Eukaryota</taxon>
        <taxon>Metazoa</taxon>
        <taxon>Chordata</taxon>
        <taxon>Craniata</taxon>
        <taxon>Vertebrata</taxon>
        <taxon>Euteleostomi</taxon>
        <taxon>Mammalia</taxon>
        <taxon>Eutheria</taxon>
        <taxon>Laurasiatheria</taxon>
        <taxon>Chiroptera</taxon>
        <taxon>Yangochiroptera</taxon>
        <taxon>Vespertilionidae</taxon>
        <taxon>Myotis</taxon>
    </lineage>
</organism>
<dbReference type="GO" id="GO:0005524">
    <property type="term" value="F:ATP binding"/>
    <property type="evidence" value="ECO:0007669"/>
    <property type="project" value="UniProtKB-KW"/>
</dbReference>
<dbReference type="Gene3D" id="3.40.50.300">
    <property type="entry name" value="P-loop containing nucleotide triphosphate hydrolases"/>
    <property type="match status" value="1"/>
</dbReference>
<accession>S7Q628</accession>
<sequence>MALYGVLRLGSPDIHSMAPLIRSILLVGPSGVGKKMLVNAVCTETGANLFDLSPANLQGKYPGKAGVQMLVHIVFKVARLLQPSVIWIGNAEKNFYKKVPKEEKEMDPKRIKKDLTKALRLLNPGDRVMLIGTTNQPQLAEMKGLRRTYERILFMPRPDYASRYVLWKHMLHMEKIHVTQTHLDISALARVSDGYTPGHILQAIRLVLTERRLLQLSRRPLMASEFLAHLAKLEPVYREEEASLKVALGHLDISALAKVSDGYTPGHILQAFRLVLTERQRDEDWYFKTPLGMKKIEFNKDLEAEEARLAKEKKKRK</sequence>
<keyword evidence="1" id="KW-0547">Nucleotide-binding</keyword>
<evidence type="ECO:0000259" key="3">
    <source>
        <dbReference type="Pfam" id="PF00004"/>
    </source>
</evidence>
<dbReference type="InterPro" id="IPR052267">
    <property type="entry name" value="N-DRC_Component"/>
</dbReference>
<gene>
    <name evidence="4" type="ORF">D623_10012650</name>
</gene>
<dbReference type="Proteomes" id="UP000052978">
    <property type="component" value="Unassembled WGS sequence"/>
</dbReference>
<keyword evidence="5" id="KW-1185">Reference proteome</keyword>
<dbReference type="AlphaFoldDB" id="S7Q628"/>
<dbReference type="SUPFAM" id="SSF52540">
    <property type="entry name" value="P-loop containing nucleoside triphosphate hydrolases"/>
    <property type="match status" value="1"/>
</dbReference>
<dbReference type="FunFam" id="1.10.8.60:FF:000064">
    <property type="entry name" value="IQ motif containing with AAA domain 1"/>
    <property type="match status" value="1"/>
</dbReference>
<dbReference type="Gene3D" id="1.10.8.60">
    <property type="match status" value="1"/>
</dbReference>
<dbReference type="Pfam" id="PF00004">
    <property type="entry name" value="AAA"/>
    <property type="match status" value="1"/>
</dbReference>
<dbReference type="PANTHER" id="PTHR14690">
    <property type="entry name" value="IQ MOTIF CONTAINING WITH AAA DOMAIN 1"/>
    <property type="match status" value="1"/>
</dbReference>
<dbReference type="InterPro" id="IPR027417">
    <property type="entry name" value="P-loop_NTPase"/>
</dbReference>
<evidence type="ECO:0000256" key="2">
    <source>
        <dbReference type="ARBA" id="ARBA00022840"/>
    </source>
</evidence>
<evidence type="ECO:0000256" key="1">
    <source>
        <dbReference type="ARBA" id="ARBA00022741"/>
    </source>
</evidence>
<dbReference type="PANTHER" id="PTHR14690:SF6">
    <property type="entry name" value="IQ AND AAA DOMAIN-CONTAINING PROTEIN 1-LIKE"/>
    <property type="match status" value="1"/>
</dbReference>
<evidence type="ECO:0000313" key="5">
    <source>
        <dbReference type="Proteomes" id="UP000052978"/>
    </source>
</evidence>
<feature type="domain" description="ATPase AAA-type core" evidence="3">
    <location>
        <begin position="24"/>
        <end position="154"/>
    </location>
</feature>
<dbReference type="EMBL" id="KE164246">
    <property type="protein sequence ID" value="EPQ16322.1"/>
    <property type="molecule type" value="Genomic_DNA"/>
</dbReference>
<name>S7Q628_MYOBR</name>